<dbReference type="CDD" id="cd01347">
    <property type="entry name" value="ligand_gated_channel"/>
    <property type="match status" value="1"/>
</dbReference>
<evidence type="ECO:0000256" key="1">
    <source>
        <dbReference type="ARBA" id="ARBA00004571"/>
    </source>
</evidence>
<evidence type="ECO:0000256" key="8">
    <source>
        <dbReference type="ARBA" id="ARBA00023170"/>
    </source>
</evidence>
<accession>A0ABY2G7F0</accession>
<feature type="domain" description="TonB-dependent receptor plug" evidence="14">
    <location>
        <begin position="112"/>
        <end position="219"/>
    </location>
</feature>
<dbReference type="InterPro" id="IPR000531">
    <property type="entry name" value="Beta-barrel_TonB"/>
</dbReference>
<feature type="signal peptide" evidence="12">
    <location>
        <begin position="1"/>
        <end position="18"/>
    </location>
</feature>
<organism evidence="15 16">
    <name type="scientific">Meridianimaribacter flavus</name>
    <dbReference type="NCBI Taxonomy" id="571115"/>
    <lineage>
        <taxon>Bacteria</taxon>
        <taxon>Pseudomonadati</taxon>
        <taxon>Bacteroidota</taxon>
        <taxon>Flavobacteriia</taxon>
        <taxon>Flavobacteriales</taxon>
        <taxon>Flavobacteriaceae</taxon>
        <taxon>Meridianimaribacter</taxon>
    </lineage>
</organism>
<reference evidence="15 16" key="1">
    <citation type="submission" date="2019-03" db="EMBL/GenBank/DDBJ databases">
        <title>Genomic Encyclopedia of Type Strains, Phase III (KMG-III): the genomes of soil and plant-associated and newly described type strains.</title>
        <authorList>
            <person name="Whitman W."/>
        </authorList>
    </citation>
    <scope>NUCLEOTIDE SEQUENCE [LARGE SCALE GENOMIC DNA]</scope>
    <source>
        <strain evidence="15 16">CGMCC 1.10957</strain>
    </source>
</reference>
<dbReference type="EMBL" id="SOQZ01000001">
    <property type="protein sequence ID" value="TDY13733.1"/>
    <property type="molecule type" value="Genomic_DNA"/>
</dbReference>
<evidence type="ECO:0000256" key="2">
    <source>
        <dbReference type="ARBA" id="ARBA00022448"/>
    </source>
</evidence>
<dbReference type="InterPro" id="IPR037066">
    <property type="entry name" value="Plug_dom_sf"/>
</dbReference>
<feature type="chain" id="PRO_5047311164" evidence="12">
    <location>
        <begin position="19"/>
        <end position="803"/>
    </location>
</feature>
<keyword evidence="9 10" id="KW-0998">Cell outer membrane</keyword>
<dbReference type="PANTHER" id="PTHR30069:SF29">
    <property type="entry name" value="HEMOGLOBIN AND HEMOGLOBIN-HAPTOGLOBIN-BINDING PROTEIN 1-RELATED"/>
    <property type="match status" value="1"/>
</dbReference>
<gene>
    <name evidence="15" type="ORF">A8975_0328</name>
</gene>
<evidence type="ECO:0000256" key="3">
    <source>
        <dbReference type="ARBA" id="ARBA00022452"/>
    </source>
</evidence>
<comment type="caution">
    <text evidence="15">The sequence shown here is derived from an EMBL/GenBank/DDBJ whole genome shotgun (WGS) entry which is preliminary data.</text>
</comment>
<dbReference type="InterPro" id="IPR012910">
    <property type="entry name" value="Plug_dom"/>
</dbReference>
<dbReference type="InterPro" id="IPR036942">
    <property type="entry name" value="Beta-barrel_TonB_sf"/>
</dbReference>
<dbReference type="SUPFAM" id="SSF56935">
    <property type="entry name" value="Porins"/>
    <property type="match status" value="1"/>
</dbReference>
<name>A0ABY2G7F0_9FLAO</name>
<evidence type="ECO:0000256" key="10">
    <source>
        <dbReference type="PROSITE-ProRule" id="PRU01360"/>
    </source>
</evidence>
<dbReference type="RefSeq" id="WP_134198440.1">
    <property type="nucleotide sequence ID" value="NZ_SOQZ01000001.1"/>
</dbReference>
<dbReference type="Gene3D" id="2.170.130.10">
    <property type="entry name" value="TonB-dependent receptor, plug domain"/>
    <property type="match status" value="1"/>
</dbReference>
<evidence type="ECO:0000256" key="12">
    <source>
        <dbReference type="SAM" id="SignalP"/>
    </source>
</evidence>
<keyword evidence="6 11" id="KW-0798">TonB box</keyword>
<keyword evidence="7 10" id="KW-0472">Membrane</keyword>
<evidence type="ECO:0000256" key="6">
    <source>
        <dbReference type="ARBA" id="ARBA00023077"/>
    </source>
</evidence>
<dbReference type="Pfam" id="PF07715">
    <property type="entry name" value="Plug"/>
    <property type="match status" value="1"/>
</dbReference>
<protein>
    <submittedName>
        <fullName evidence="15">Hemoglobin/transferrin/lactoferrin receptor protein</fullName>
    </submittedName>
</protein>
<dbReference type="InterPro" id="IPR039426">
    <property type="entry name" value="TonB-dep_rcpt-like"/>
</dbReference>
<keyword evidence="2 10" id="KW-0813">Transport</keyword>
<feature type="domain" description="TonB-dependent receptor-like beta-barrel" evidence="13">
    <location>
        <begin position="334"/>
        <end position="776"/>
    </location>
</feature>
<dbReference type="PROSITE" id="PS52016">
    <property type="entry name" value="TONB_DEPENDENT_REC_3"/>
    <property type="match status" value="1"/>
</dbReference>
<keyword evidence="4 10" id="KW-0812">Transmembrane</keyword>
<sequence length="803" mass="90843">MKHKFLFVLICFTSFLQAQQIQVIEKGTNLPISGVTIYNSDKSKSVITDIDGYTILSQFDDNEAIFFQNLLYQKLRTTKEEIASNNFIVYLTQNVEGLNEVVVSASKFEQSKRDIPQKVISFDAEKIQFSNPQTSADLLENTGNIYVQKSQLGGGSPMIRGFSTNRLLITIDGVRMNNAIFRGGNLQNVISIDPFSIQNTEVNLGAGSVVYGSDAIGGVMSFYTKKPQLSYSDSLFFKANAVARYATANSEKTGHLDLNFGLKKWAFLTSVSYTDFDDLRMGAHGPDEYIRPEYVETINGEDVIVANDEPLVQKPTGYDQINLLQKIKYQPEDNQSFDLGLYYTETSEYSRYDRLIRYRGDNLRSAEWNYGPQRWFMANLQYTKLSSNSSFYDKIQTNVAFQNFQESRIDRDFQSVERNTTEESVNAISFNLDLEKQLGSKTELFYGVEYVYNKIKSEGNTYNIETNETANAVSRYPDGSDWQSMAAYTSLKYKPNPKFVFQTGVRYNHIISNADFTENNQFLNLPFNESKINAGAFTGTAGISWIPNETIQWKLNASSAFRAPNMDDIGKVFDSEPGSVVVPNNNLKPEYAYGGELGLNLNFDQTFIIDLSTYYTYLDNALVRRDFNINGETEIEYNGELSNVQAIQNASKAWIYGFEAGAQLNFSEKFKLTTQYNIIGGTEEDNDIEVPVRHAAPNFGNTHLVWQNDKLQLDAFAVYNNELSFNQLAPSEAEKDYIYALDANGNPYSPSWYTLNLRTKYKITDAATLIASLENITDQRYKTYSSGIASAGRNLILSLMYTL</sequence>
<evidence type="ECO:0000256" key="11">
    <source>
        <dbReference type="RuleBase" id="RU003357"/>
    </source>
</evidence>
<keyword evidence="8 15" id="KW-0675">Receptor</keyword>
<proteinExistence type="inferred from homology"/>
<dbReference type="Proteomes" id="UP000294930">
    <property type="component" value="Unassembled WGS sequence"/>
</dbReference>
<comment type="subcellular location">
    <subcellularLocation>
        <location evidence="1 10">Cell outer membrane</location>
        <topology evidence="1 10">Multi-pass membrane protein</topology>
    </subcellularLocation>
</comment>
<comment type="similarity">
    <text evidence="10 11">Belongs to the TonB-dependent receptor family.</text>
</comment>
<evidence type="ECO:0000313" key="16">
    <source>
        <dbReference type="Proteomes" id="UP000294930"/>
    </source>
</evidence>
<evidence type="ECO:0000259" key="13">
    <source>
        <dbReference type="Pfam" id="PF00593"/>
    </source>
</evidence>
<evidence type="ECO:0000259" key="14">
    <source>
        <dbReference type="Pfam" id="PF07715"/>
    </source>
</evidence>
<keyword evidence="16" id="KW-1185">Reference proteome</keyword>
<evidence type="ECO:0000256" key="4">
    <source>
        <dbReference type="ARBA" id="ARBA00022692"/>
    </source>
</evidence>
<keyword evidence="3 10" id="KW-1134">Transmembrane beta strand</keyword>
<evidence type="ECO:0000256" key="5">
    <source>
        <dbReference type="ARBA" id="ARBA00022729"/>
    </source>
</evidence>
<dbReference type="Pfam" id="PF00593">
    <property type="entry name" value="TonB_dep_Rec_b-barrel"/>
    <property type="match status" value="1"/>
</dbReference>
<dbReference type="Gene3D" id="2.40.170.20">
    <property type="entry name" value="TonB-dependent receptor, beta-barrel domain"/>
    <property type="match status" value="1"/>
</dbReference>
<keyword evidence="5 12" id="KW-0732">Signal</keyword>
<evidence type="ECO:0000313" key="15">
    <source>
        <dbReference type="EMBL" id="TDY13733.1"/>
    </source>
</evidence>
<evidence type="ECO:0000256" key="9">
    <source>
        <dbReference type="ARBA" id="ARBA00023237"/>
    </source>
</evidence>
<evidence type="ECO:0000256" key="7">
    <source>
        <dbReference type="ARBA" id="ARBA00023136"/>
    </source>
</evidence>
<dbReference type="PANTHER" id="PTHR30069">
    <property type="entry name" value="TONB-DEPENDENT OUTER MEMBRANE RECEPTOR"/>
    <property type="match status" value="1"/>
</dbReference>